<sequence>MASVTWPQVLAWRMRRQYVEPLGDASALDITRRLAGVQAQVASSAELAVAVRQAAPDPGDVPRALFDDRTLVKTWTMRGTLHLMPADELGAYLVLCSAVRNWEKGSWQKNFGATPSDLEAIAGAAAGALAKGTALTRGELTAAVVDETGSGHLAEVLGSGWGVLLKPLAWWGVLCYGPPRGTNVTFTAPETWLPGWKGLPPVDEAARTVVHAYLGAHGPATPDMFDNWLMRKGNRKKDVKAWFAAATDGLATLDVEGEPMYVLEGHRDELLDTEPTSSVRLLGAFDQYVLGAGTSAAYLVPPGRRGEVSRAAGWISPVVLYGGRVAGVWDAKDGDVTVTAFEDIPAEPLEEAKARIRPLLP</sequence>
<dbReference type="GO" id="GO:0003677">
    <property type="term" value="F:DNA binding"/>
    <property type="evidence" value="ECO:0007669"/>
    <property type="project" value="UniProtKB-KW"/>
</dbReference>
<evidence type="ECO:0000313" key="2">
    <source>
        <dbReference type="Proteomes" id="UP001049518"/>
    </source>
</evidence>
<proteinExistence type="predicted"/>
<dbReference type="PANTHER" id="PTHR38479">
    <property type="entry name" value="LMO0824 PROTEIN"/>
    <property type="match status" value="1"/>
</dbReference>
<dbReference type="EMBL" id="CP059572">
    <property type="protein sequence ID" value="QXJ20839.1"/>
    <property type="molecule type" value="Genomic_DNA"/>
</dbReference>
<keyword evidence="2" id="KW-1185">Reference proteome</keyword>
<gene>
    <name evidence="1" type="ORF">AGRA3207_001622</name>
</gene>
<dbReference type="PANTHER" id="PTHR38479:SF2">
    <property type="entry name" value="WINGED HELIX DNA-BINDING DOMAIN-CONTAINING PROTEIN"/>
    <property type="match status" value="1"/>
</dbReference>
<name>A0ABX8QRJ4_9ACTN</name>
<keyword evidence="1" id="KW-0238">DNA-binding</keyword>
<protein>
    <submittedName>
        <fullName evidence="1">Winged helix DNA-binding domain-containing protein</fullName>
    </submittedName>
</protein>
<accession>A0ABX8QRJ4</accession>
<organism evidence="1 2">
    <name type="scientific">Actinomadura graeca</name>
    <dbReference type="NCBI Taxonomy" id="2750812"/>
    <lineage>
        <taxon>Bacteria</taxon>
        <taxon>Bacillati</taxon>
        <taxon>Actinomycetota</taxon>
        <taxon>Actinomycetes</taxon>
        <taxon>Streptosporangiales</taxon>
        <taxon>Thermomonosporaceae</taxon>
        <taxon>Actinomadura</taxon>
    </lineage>
</organism>
<dbReference type="Proteomes" id="UP001049518">
    <property type="component" value="Chromosome"/>
</dbReference>
<reference evidence="1" key="1">
    <citation type="submission" date="2020-07" db="EMBL/GenBank/DDBJ databases">
        <authorList>
            <person name="Tarantini F.S."/>
            <person name="Hong K.W."/>
            <person name="Chan K.G."/>
        </authorList>
    </citation>
    <scope>NUCLEOTIDE SEQUENCE</scope>
    <source>
        <strain evidence="1">32-07</strain>
    </source>
</reference>
<evidence type="ECO:0000313" key="1">
    <source>
        <dbReference type="EMBL" id="QXJ20839.1"/>
    </source>
</evidence>
<dbReference type="Pfam" id="PF06224">
    <property type="entry name" value="AlkZ-like"/>
    <property type="match status" value="1"/>
</dbReference>
<dbReference type="InterPro" id="IPR009351">
    <property type="entry name" value="AlkZ-like"/>
</dbReference>
<dbReference type="RefSeq" id="WP_231333952.1">
    <property type="nucleotide sequence ID" value="NZ_CP059572.1"/>
</dbReference>